<evidence type="ECO:0000256" key="1">
    <source>
        <dbReference type="ARBA" id="ARBA00004776"/>
    </source>
</evidence>
<organism evidence="7 8">
    <name type="scientific">Haloplasma contractile SSD-17B</name>
    <dbReference type="NCBI Taxonomy" id="1033810"/>
    <lineage>
        <taxon>Bacteria</taxon>
        <taxon>Bacillati</taxon>
        <taxon>Mycoplasmatota</taxon>
        <taxon>Mollicutes</taxon>
        <taxon>Haloplasmatales</taxon>
        <taxon>Haloplasmataceae</taxon>
        <taxon>Haloplasma</taxon>
    </lineage>
</organism>
<dbReference type="Gene3D" id="3.90.550.10">
    <property type="entry name" value="Spore Coat Polysaccharide Biosynthesis Protein SpsA, Chain A"/>
    <property type="match status" value="1"/>
</dbReference>
<dbReference type="eggNOG" id="COG1216">
    <property type="taxonomic scope" value="Bacteria"/>
</dbReference>
<accession>U2E791</accession>
<dbReference type="AlphaFoldDB" id="U2E791"/>
<name>U2E791_9MOLU</name>
<sequence length="294" mass="35041">MSKLGFIIVQYNNYEDTINCIESINQTMKQNDYYIVVVDNDSPNDAYIQSKNIFESNEHVYVVQANDNLGYATGANFGVKEILNVYEPDIICVLNNDIIFKTDDLLKEVHLLSNPYDIIAPNIFRKYDGIPQNPQPTISYSLSWINTYVFFYRLLSFFHIFYLDFIPFYLAVKVMGRYYAQEEIDYSEEQFINKAHGSCIFFTKEYVDRYKGNVMHPDTFLFLEEDFLSLRCKLYNQKILFAPSLKIIHLEDHSMDSIFKNFRKKRKFVYKNHLKSFKAFKKYYKRNRKSIERV</sequence>
<dbReference type="RefSeq" id="WP_008824752.1">
    <property type="nucleotide sequence ID" value="NZ_AFNU02000017.1"/>
</dbReference>
<gene>
    <name evidence="7" type="ORF">HLPCO_002884</name>
</gene>
<reference evidence="7 8" key="2">
    <citation type="journal article" date="2013" name="PLoS ONE">
        <title>INDIGO - INtegrated Data Warehouse of MIcrobial GenOmes with Examples from the Red Sea Extremophiles.</title>
        <authorList>
            <person name="Alam I."/>
            <person name="Antunes A."/>
            <person name="Kamau A.A."/>
            <person name="Ba Alawi W."/>
            <person name="Kalkatawi M."/>
            <person name="Stingl U."/>
            <person name="Bajic V.B."/>
        </authorList>
    </citation>
    <scope>NUCLEOTIDE SEQUENCE [LARGE SCALE GENOMIC DNA]</scope>
    <source>
        <strain evidence="7 8">SSD-17B</strain>
    </source>
</reference>
<dbReference type="PANTHER" id="PTHR43179:SF12">
    <property type="entry name" value="GALACTOFURANOSYLTRANSFERASE GLFT2"/>
    <property type="match status" value="1"/>
</dbReference>
<evidence type="ECO:0000256" key="2">
    <source>
        <dbReference type="ARBA" id="ARBA00006739"/>
    </source>
</evidence>
<dbReference type="EMBL" id="AFNU02000017">
    <property type="protein sequence ID" value="ERJ11063.1"/>
    <property type="molecule type" value="Genomic_DNA"/>
</dbReference>
<feature type="domain" description="Glycosyltransferase 2-like" evidence="6">
    <location>
        <begin position="7"/>
        <end position="144"/>
    </location>
</feature>
<evidence type="ECO:0000256" key="5">
    <source>
        <dbReference type="SAM" id="Phobius"/>
    </source>
</evidence>
<dbReference type="InterPro" id="IPR001173">
    <property type="entry name" value="Glyco_trans_2-like"/>
</dbReference>
<dbReference type="SUPFAM" id="SSF53448">
    <property type="entry name" value="Nucleotide-diphospho-sugar transferases"/>
    <property type="match status" value="1"/>
</dbReference>
<keyword evidence="5" id="KW-0812">Transmembrane</keyword>
<keyword evidence="5" id="KW-1133">Transmembrane helix</keyword>
<reference evidence="7 8" key="1">
    <citation type="journal article" date="2011" name="J. Bacteriol.">
        <title>Genome sequence of Haloplasma contractile, an unusual contractile bacterium from a deep-sea anoxic brine lake.</title>
        <authorList>
            <person name="Antunes A."/>
            <person name="Alam I."/>
            <person name="El Dorry H."/>
            <person name="Siam R."/>
            <person name="Robertson A."/>
            <person name="Bajic V.B."/>
            <person name="Stingl U."/>
        </authorList>
    </citation>
    <scope>NUCLEOTIDE SEQUENCE [LARGE SCALE GENOMIC DNA]</scope>
    <source>
        <strain evidence="7 8">SSD-17B</strain>
    </source>
</reference>
<keyword evidence="8" id="KW-1185">Reference proteome</keyword>
<keyword evidence="3" id="KW-0328">Glycosyltransferase</keyword>
<dbReference type="GO" id="GO:0016757">
    <property type="term" value="F:glycosyltransferase activity"/>
    <property type="evidence" value="ECO:0007669"/>
    <property type="project" value="UniProtKB-KW"/>
</dbReference>
<dbReference type="InterPro" id="IPR029044">
    <property type="entry name" value="Nucleotide-diphossugar_trans"/>
</dbReference>
<proteinExistence type="inferred from homology"/>
<dbReference type="InParanoid" id="U2E791"/>
<comment type="similarity">
    <text evidence="2">Belongs to the glycosyltransferase 2 family.</text>
</comment>
<dbReference type="Pfam" id="PF00535">
    <property type="entry name" value="Glycos_transf_2"/>
    <property type="match status" value="1"/>
</dbReference>
<comment type="pathway">
    <text evidence="1">Cell wall biogenesis; cell wall polysaccharide biosynthesis.</text>
</comment>
<evidence type="ECO:0000313" key="7">
    <source>
        <dbReference type="EMBL" id="ERJ11063.1"/>
    </source>
</evidence>
<evidence type="ECO:0000313" key="8">
    <source>
        <dbReference type="Proteomes" id="UP000005707"/>
    </source>
</evidence>
<evidence type="ECO:0000256" key="3">
    <source>
        <dbReference type="ARBA" id="ARBA00022676"/>
    </source>
</evidence>
<dbReference type="STRING" id="1033810.HLPCO_002884"/>
<dbReference type="Proteomes" id="UP000005707">
    <property type="component" value="Unassembled WGS sequence"/>
</dbReference>
<keyword evidence="5" id="KW-0472">Membrane</keyword>
<evidence type="ECO:0000259" key="6">
    <source>
        <dbReference type="Pfam" id="PF00535"/>
    </source>
</evidence>
<dbReference type="OrthoDB" id="9813495at2"/>
<dbReference type="PANTHER" id="PTHR43179">
    <property type="entry name" value="RHAMNOSYLTRANSFERASE WBBL"/>
    <property type="match status" value="1"/>
</dbReference>
<feature type="transmembrane region" description="Helical" evidence="5">
    <location>
        <begin position="150"/>
        <end position="172"/>
    </location>
</feature>
<protein>
    <submittedName>
        <fullName evidence="7">Rhamnosyl transferase rfbQ protein</fullName>
    </submittedName>
</protein>
<comment type="caution">
    <text evidence="7">The sequence shown here is derived from an EMBL/GenBank/DDBJ whole genome shotgun (WGS) entry which is preliminary data.</text>
</comment>
<keyword evidence="4 7" id="KW-0808">Transferase</keyword>
<evidence type="ECO:0000256" key="4">
    <source>
        <dbReference type="ARBA" id="ARBA00022679"/>
    </source>
</evidence>